<dbReference type="PANTHER" id="PTHR37422">
    <property type="entry name" value="TEICHURONIC ACID BIOSYNTHESIS PROTEIN TUAE"/>
    <property type="match status" value="1"/>
</dbReference>
<dbReference type="PANTHER" id="PTHR37422:SF13">
    <property type="entry name" value="LIPOPOLYSACCHARIDE BIOSYNTHESIS PROTEIN PA4999-RELATED"/>
    <property type="match status" value="1"/>
</dbReference>
<comment type="subcellular location">
    <subcellularLocation>
        <location evidence="1">Membrane</location>
        <topology evidence="1">Multi-pass membrane protein</topology>
    </subcellularLocation>
</comment>
<feature type="domain" description="O-antigen ligase-related" evidence="6">
    <location>
        <begin position="194"/>
        <end position="340"/>
    </location>
</feature>
<reference evidence="7 8" key="1">
    <citation type="submission" date="2016-12" db="EMBL/GenBank/DDBJ databases">
        <title>Thioflexothrix psekupsii D3 genome sequencing and assembly.</title>
        <authorList>
            <person name="Fomenkov A."/>
            <person name="Vincze T."/>
            <person name="Grabovich M."/>
            <person name="Anton B.P."/>
            <person name="Dubinina G."/>
            <person name="Orlova M."/>
            <person name="Belousova E."/>
            <person name="Roberts R.J."/>
        </authorList>
    </citation>
    <scope>NUCLEOTIDE SEQUENCE [LARGE SCALE GENOMIC DNA]</scope>
    <source>
        <strain evidence="7">D3</strain>
    </source>
</reference>
<dbReference type="Pfam" id="PF04932">
    <property type="entry name" value="Wzy_C"/>
    <property type="match status" value="1"/>
</dbReference>
<feature type="transmembrane region" description="Helical" evidence="5">
    <location>
        <begin position="359"/>
        <end position="379"/>
    </location>
</feature>
<keyword evidence="8" id="KW-1185">Reference proteome</keyword>
<evidence type="ECO:0000313" key="7">
    <source>
        <dbReference type="EMBL" id="OUD11660.1"/>
    </source>
</evidence>
<gene>
    <name evidence="7" type="ORF">TPSD3_16530</name>
</gene>
<feature type="transmembrane region" description="Helical" evidence="5">
    <location>
        <begin position="229"/>
        <end position="246"/>
    </location>
</feature>
<dbReference type="Proteomes" id="UP000194798">
    <property type="component" value="Unassembled WGS sequence"/>
</dbReference>
<evidence type="ECO:0000256" key="2">
    <source>
        <dbReference type="ARBA" id="ARBA00022692"/>
    </source>
</evidence>
<evidence type="ECO:0000256" key="1">
    <source>
        <dbReference type="ARBA" id="ARBA00004141"/>
    </source>
</evidence>
<evidence type="ECO:0000256" key="3">
    <source>
        <dbReference type="ARBA" id="ARBA00022989"/>
    </source>
</evidence>
<accession>A0A251X457</accession>
<evidence type="ECO:0000259" key="6">
    <source>
        <dbReference type="Pfam" id="PF04932"/>
    </source>
</evidence>
<feature type="transmembrane region" description="Helical" evidence="5">
    <location>
        <begin position="21"/>
        <end position="51"/>
    </location>
</feature>
<dbReference type="EMBL" id="MSLT01000024">
    <property type="protein sequence ID" value="OUD11660.1"/>
    <property type="molecule type" value="Genomic_DNA"/>
</dbReference>
<feature type="transmembrane region" description="Helical" evidence="5">
    <location>
        <begin position="185"/>
        <end position="200"/>
    </location>
</feature>
<sequence length="409" mass="46904">MGYHFNLNPMNQHALTYTISLLLLSIGFAIPISNALTNILIFLALMTILLIKNSDSLFNHLNKNPIAWTAMGLLIVILLGISYTTVSLPQALEMLVKYRELLYIPLLIILFQYSRCQQWALWAFMSAMLVTLILSYLIALGWGEWGKGDSANPFVFKNHITQGILMALFAYFLAIWALYWPRWRIVAWGLCGLAVFNVLLMTQGRSGYLIFACLFLLLIYHLWQWRGLIFILVIALITISVMLLASNRVQNRVQILTQDIEDHQAGLRTNSNALRYDFLRNSSHIALQSPFIGHGTGSFKLVYQEFVLNHTVHRYFSENPHNEYLMIAVQWGALGLLLWLLLLFLLWRNTRHYPPLWQWQARGFVLAIVVGSLVNSLLLDTTEGHLFAYLTALFFSFDEKNGSSILQDN</sequence>
<name>A0A251X457_9GAMM</name>
<protein>
    <recommendedName>
        <fullName evidence="6">O-antigen ligase-related domain-containing protein</fullName>
    </recommendedName>
</protein>
<keyword evidence="2 5" id="KW-0812">Transmembrane</keyword>
<evidence type="ECO:0000256" key="4">
    <source>
        <dbReference type="ARBA" id="ARBA00023136"/>
    </source>
</evidence>
<proteinExistence type="predicted"/>
<feature type="transmembrane region" description="Helical" evidence="5">
    <location>
        <begin position="160"/>
        <end position="179"/>
    </location>
</feature>
<evidence type="ECO:0000256" key="5">
    <source>
        <dbReference type="SAM" id="Phobius"/>
    </source>
</evidence>
<evidence type="ECO:0000313" key="8">
    <source>
        <dbReference type="Proteomes" id="UP000194798"/>
    </source>
</evidence>
<keyword evidence="4 5" id="KW-0472">Membrane</keyword>
<feature type="transmembrane region" description="Helical" evidence="5">
    <location>
        <begin position="324"/>
        <end position="347"/>
    </location>
</feature>
<dbReference type="GO" id="GO:0016020">
    <property type="term" value="C:membrane"/>
    <property type="evidence" value="ECO:0007669"/>
    <property type="project" value="UniProtKB-SubCell"/>
</dbReference>
<organism evidence="7 8">
    <name type="scientific">Thioflexithrix psekupsensis</name>
    <dbReference type="NCBI Taxonomy" id="1570016"/>
    <lineage>
        <taxon>Bacteria</taxon>
        <taxon>Pseudomonadati</taxon>
        <taxon>Pseudomonadota</taxon>
        <taxon>Gammaproteobacteria</taxon>
        <taxon>Thiotrichales</taxon>
        <taxon>Thioflexithrix</taxon>
    </lineage>
</organism>
<comment type="caution">
    <text evidence="7">The sequence shown here is derived from an EMBL/GenBank/DDBJ whole genome shotgun (WGS) entry which is preliminary data.</text>
</comment>
<keyword evidence="3 5" id="KW-1133">Transmembrane helix</keyword>
<dbReference type="AlphaFoldDB" id="A0A251X457"/>
<dbReference type="RefSeq" id="WP_086489678.1">
    <property type="nucleotide sequence ID" value="NZ_MSLT01000024.1"/>
</dbReference>
<dbReference type="OrthoDB" id="9795248at2"/>
<feature type="transmembrane region" description="Helical" evidence="5">
    <location>
        <begin position="66"/>
        <end position="86"/>
    </location>
</feature>
<feature type="transmembrane region" description="Helical" evidence="5">
    <location>
        <begin position="120"/>
        <end position="139"/>
    </location>
</feature>
<dbReference type="InterPro" id="IPR051533">
    <property type="entry name" value="WaaL-like"/>
</dbReference>
<dbReference type="InterPro" id="IPR007016">
    <property type="entry name" value="O-antigen_ligase-rel_domated"/>
</dbReference>